<dbReference type="InterPro" id="IPR009057">
    <property type="entry name" value="Homeodomain-like_sf"/>
</dbReference>
<dbReference type="InterPro" id="IPR001647">
    <property type="entry name" value="HTH_TetR"/>
</dbReference>
<keyword evidence="3" id="KW-0804">Transcription</keyword>
<dbReference type="PRINTS" id="PR00455">
    <property type="entry name" value="HTHTETR"/>
</dbReference>
<dbReference type="Proteomes" id="UP000530424">
    <property type="component" value="Unassembled WGS sequence"/>
</dbReference>
<gene>
    <name evidence="6" type="ORF">HNR19_002169</name>
</gene>
<dbReference type="InterPro" id="IPR050109">
    <property type="entry name" value="HTH-type_TetR-like_transc_reg"/>
</dbReference>
<evidence type="ECO:0000256" key="3">
    <source>
        <dbReference type="ARBA" id="ARBA00023163"/>
    </source>
</evidence>
<dbReference type="AlphaFoldDB" id="A0A853C2R3"/>
<feature type="domain" description="HTH tetR-type" evidence="5">
    <location>
        <begin position="11"/>
        <end position="71"/>
    </location>
</feature>
<feature type="DNA-binding region" description="H-T-H motif" evidence="4">
    <location>
        <begin position="34"/>
        <end position="53"/>
    </location>
</feature>
<evidence type="ECO:0000256" key="1">
    <source>
        <dbReference type="ARBA" id="ARBA00023015"/>
    </source>
</evidence>
<dbReference type="SUPFAM" id="SSF46689">
    <property type="entry name" value="Homeodomain-like"/>
    <property type="match status" value="1"/>
</dbReference>
<organism evidence="6 7">
    <name type="scientific">Nocardioides thalensis</name>
    <dbReference type="NCBI Taxonomy" id="1914755"/>
    <lineage>
        <taxon>Bacteria</taxon>
        <taxon>Bacillati</taxon>
        <taxon>Actinomycetota</taxon>
        <taxon>Actinomycetes</taxon>
        <taxon>Propionibacteriales</taxon>
        <taxon>Nocardioidaceae</taxon>
        <taxon>Nocardioides</taxon>
    </lineage>
</organism>
<evidence type="ECO:0000313" key="7">
    <source>
        <dbReference type="Proteomes" id="UP000530424"/>
    </source>
</evidence>
<dbReference type="PANTHER" id="PTHR30055">
    <property type="entry name" value="HTH-TYPE TRANSCRIPTIONAL REGULATOR RUTR"/>
    <property type="match status" value="1"/>
</dbReference>
<comment type="caution">
    <text evidence="6">The sequence shown here is derived from an EMBL/GenBank/DDBJ whole genome shotgun (WGS) entry which is preliminary data.</text>
</comment>
<reference evidence="6 7" key="1">
    <citation type="submission" date="2020-07" db="EMBL/GenBank/DDBJ databases">
        <title>Sequencing the genomes of 1000 actinobacteria strains.</title>
        <authorList>
            <person name="Klenk H.-P."/>
        </authorList>
    </citation>
    <scope>NUCLEOTIDE SEQUENCE [LARGE SCALE GENOMIC DNA]</scope>
    <source>
        <strain evidence="6 7">DSM 103833</strain>
    </source>
</reference>
<evidence type="ECO:0000256" key="2">
    <source>
        <dbReference type="ARBA" id="ARBA00023125"/>
    </source>
</evidence>
<dbReference type="GO" id="GO:0000976">
    <property type="term" value="F:transcription cis-regulatory region binding"/>
    <property type="evidence" value="ECO:0007669"/>
    <property type="project" value="TreeGrafter"/>
</dbReference>
<dbReference type="RefSeq" id="WP_218910212.1">
    <property type="nucleotide sequence ID" value="NZ_JACCFP010000001.1"/>
</dbReference>
<dbReference type="PANTHER" id="PTHR30055:SF226">
    <property type="entry name" value="HTH-TYPE TRANSCRIPTIONAL REGULATOR PKSA"/>
    <property type="match status" value="1"/>
</dbReference>
<name>A0A853C2R3_9ACTN</name>
<evidence type="ECO:0000256" key="4">
    <source>
        <dbReference type="PROSITE-ProRule" id="PRU00335"/>
    </source>
</evidence>
<dbReference type="Pfam" id="PF00440">
    <property type="entry name" value="TetR_N"/>
    <property type="match status" value="1"/>
</dbReference>
<evidence type="ECO:0000259" key="5">
    <source>
        <dbReference type="PROSITE" id="PS50977"/>
    </source>
</evidence>
<keyword evidence="7" id="KW-1185">Reference proteome</keyword>
<keyword evidence="1" id="KW-0805">Transcription regulation</keyword>
<accession>A0A853C2R3</accession>
<sequence length="187" mass="20801">MPANKRQQDREEKRAELLAEARRLFIEHGYEGTSMAALAKAAGVAGNTIYWYFADKDDVLVAVLDAVLSDALAEYEEVAAAPLEDQLGWVVRRLQQMHRLVNTVHSRAAHSPAVDAWHTGFHQITEGMFRATLERAGVDHADIDAEVKIGVFAVEGLLTHGLDDAQQQAICRRLARQWTTHDHAGRP</sequence>
<dbReference type="PROSITE" id="PS50977">
    <property type="entry name" value="HTH_TETR_2"/>
    <property type="match status" value="1"/>
</dbReference>
<dbReference type="EMBL" id="JACCFP010000001">
    <property type="protein sequence ID" value="NYJ01471.1"/>
    <property type="molecule type" value="Genomic_DNA"/>
</dbReference>
<protein>
    <submittedName>
        <fullName evidence="6">AcrR family transcriptional regulator</fullName>
    </submittedName>
</protein>
<keyword evidence="2 4" id="KW-0238">DNA-binding</keyword>
<dbReference type="FunFam" id="1.10.10.60:FF:000141">
    <property type="entry name" value="TetR family transcriptional regulator"/>
    <property type="match status" value="1"/>
</dbReference>
<dbReference type="GO" id="GO:0003700">
    <property type="term" value="F:DNA-binding transcription factor activity"/>
    <property type="evidence" value="ECO:0007669"/>
    <property type="project" value="TreeGrafter"/>
</dbReference>
<dbReference type="GO" id="GO:0045892">
    <property type="term" value="P:negative regulation of DNA-templated transcription"/>
    <property type="evidence" value="ECO:0007669"/>
    <property type="project" value="UniProtKB-ARBA"/>
</dbReference>
<proteinExistence type="predicted"/>
<evidence type="ECO:0000313" key="6">
    <source>
        <dbReference type="EMBL" id="NYJ01471.1"/>
    </source>
</evidence>
<dbReference type="Gene3D" id="1.10.357.10">
    <property type="entry name" value="Tetracycline Repressor, domain 2"/>
    <property type="match status" value="1"/>
</dbReference>